<dbReference type="AlphaFoldDB" id="A5B293"/>
<protein>
    <submittedName>
        <fullName evidence="1">Uncharacterized protein</fullName>
    </submittedName>
</protein>
<reference evidence="1" key="1">
    <citation type="journal article" date="2007" name="PLoS ONE">
        <title>The first genome sequence of an elite grapevine cultivar (Pinot noir Vitis vinifera L.): coping with a highly heterozygous genome.</title>
        <authorList>
            <person name="Velasco R."/>
            <person name="Zharkikh A."/>
            <person name="Troggio M."/>
            <person name="Cartwright D.A."/>
            <person name="Cestaro A."/>
            <person name="Pruss D."/>
            <person name="Pindo M."/>
            <person name="FitzGerald L.M."/>
            <person name="Vezzulli S."/>
            <person name="Reid J."/>
            <person name="Malacarne G."/>
            <person name="Iliev D."/>
            <person name="Coppola G."/>
            <person name="Wardell B."/>
            <person name="Micheletti D."/>
            <person name="Macalma T."/>
            <person name="Facci M."/>
            <person name="Mitchell J.T."/>
            <person name="Perazzolli M."/>
            <person name="Eldredge G."/>
            <person name="Gatto P."/>
            <person name="Oyzerski R."/>
            <person name="Moretto M."/>
            <person name="Gutin N."/>
            <person name="Stefanini M."/>
            <person name="Chen Y."/>
            <person name="Segala C."/>
            <person name="Davenport C."/>
            <person name="Dematte L."/>
            <person name="Mraz A."/>
            <person name="Battilana J."/>
            <person name="Stormo K."/>
            <person name="Costa F."/>
            <person name="Tao Q."/>
            <person name="Si-Ammour A."/>
            <person name="Harkins T."/>
            <person name="Lackey A."/>
            <person name="Perbost C."/>
            <person name="Taillon B."/>
            <person name="Stella A."/>
            <person name="Solovyev V."/>
            <person name="Fawcett J.A."/>
            <person name="Sterck L."/>
            <person name="Vandepoele K."/>
            <person name="Grando S.M."/>
            <person name="Toppo S."/>
            <person name="Moser C."/>
            <person name="Lanchbury J."/>
            <person name="Bogden R."/>
            <person name="Skolnick M."/>
            <person name="Sgaramella V."/>
            <person name="Bhatnagar S.K."/>
            <person name="Fontana P."/>
            <person name="Gutin A."/>
            <person name="Van de Peer Y."/>
            <person name="Salamini F."/>
            <person name="Viola R."/>
        </authorList>
    </citation>
    <scope>NUCLEOTIDE SEQUENCE</scope>
</reference>
<name>A5B293_VITVI</name>
<evidence type="ECO:0000313" key="1">
    <source>
        <dbReference type="EMBL" id="CAN69601.1"/>
    </source>
</evidence>
<sequence>MLLSGCVDRECRVRIGYAIVRVCDVRKRRVPAWGIQMELIQIALFFPPGRKFSHLEFCSANIFHPDIPHPEFCPGDVPPSPDVSHPTDISGWERRAFQLPWSDISGSADSANPESFADILHSAVVFS</sequence>
<gene>
    <name evidence="1" type="ORF">VITISV_007657</name>
</gene>
<proteinExistence type="predicted"/>
<organism evidence="1">
    <name type="scientific">Vitis vinifera</name>
    <name type="common">Grape</name>
    <dbReference type="NCBI Taxonomy" id="29760"/>
    <lineage>
        <taxon>Eukaryota</taxon>
        <taxon>Viridiplantae</taxon>
        <taxon>Streptophyta</taxon>
        <taxon>Embryophyta</taxon>
        <taxon>Tracheophyta</taxon>
        <taxon>Spermatophyta</taxon>
        <taxon>Magnoliopsida</taxon>
        <taxon>eudicotyledons</taxon>
        <taxon>Gunneridae</taxon>
        <taxon>Pentapetalae</taxon>
        <taxon>rosids</taxon>
        <taxon>Vitales</taxon>
        <taxon>Vitaceae</taxon>
        <taxon>Viteae</taxon>
        <taxon>Vitis</taxon>
    </lineage>
</organism>
<accession>A5B293</accession>
<dbReference type="EMBL" id="AM444097">
    <property type="protein sequence ID" value="CAN69601.1"/>
    <property type="molecule type" value="Genomic_DNA"/>
</dbReference>